<dbReference type="AlphaFoldDB" id="A0A2N8HBA0"/>
<feature type="transmembrane region" description="Helical" evidence="1">
    <location>
        <begin position="80"/>
        <end position="103"/>
    </location>
</feature>
<evidence type="ECO:0000256" key="1">
    <source>
        <dbReference type="SAM" id="Phobius"/>
    </source>
</evidence>
<feature type="transmembrane region" description="Helical" evidence="1">
    <location>
        <begin position="109"/>
        <end position="130"/>
    </location>
</feature>
<dbReference type="Proteomes" id="UP000236000">
    <property type="component" value="Unassembled WGS sequence"/>
</dbReference>
<dbReference type="RefSeq" id="WP_102715376.1">
    <property type="nucleotide sequence ID" value="NZ_CABMLK010000002.1"/>
</dbReference>
<dbReference type="OrthoDB" id="198817at2"/>
<gene>
    <name evidence="2" type="ORF">CXU22_10855</name>
</gene>
<evidence type="ECO:0000313" key="3">
    <source>
        <dbReference type="Proteomes" id="UP000236000"/>
    </source>
</evidence>
<name>A0A2N8HBA0_9BACT</name>
<dbReference type="EMBL" id="PJKA01000013">
    <property type="protein sequence ID" value="PNC17123.1"/>
    <property type="molecule type" value="Genomic_DNA"/>
</dbReference>
<keyword evidence="1" id="KW-1133">Transmembrane helix</keyword>
<evidence type="ECO:0000313" key="2">
    <source>
        <dbReference type="EMBL" id="PNC17123.1"/>
    </source>
</evidence>
<proteinExistence type="predicted"/>
<organism evidence="2 3">
    <name type="scientific">Akkermansia muciniphila</name>
    <dbReference type="NCBI Taxonomy" id="239935"/>
    <lineage>
        <taxon>Bacteria</taxon>
        <taxon>Pseudomonadati</taxon>
        <taxon>Verrucomicrobiota</taxon>
        <taxon>Verrucomicrobiia</taxon>
        <taxon>Verrucomicrobiales</taxon>
        <taxon>Akkermansiaceae</taxon>
        <taxon>Akkermansia</taxon>
    </lineage>
</organism>
<comment type="caution">
    <text evidence="2">The sequence shown here is derived from an EMBL/GenBank/DDBJ whole genome shotgun (WGS) entry which is preliminary data.</text>
</comment>
<sequence>MPSSLQQFKCPGCGTPFSAADVDNRRDTVTCGSCGLSTPWSPLVREHEFRDVPAAPPKHLTVKSSSGKITLIYRHSLAKILLYTGLAVGWGIITLVLVLLSFGPGKTDFALPVFTTFFAITEAFIIFLCVDMMLGKAVLRVEPGKASLFRGIGPVGSTWTFLLPARALIMMERKGGEKTDYCRISVPQPTGRPFYFSGGISDPETLEYIAAVLRQFRA</sequence>
<accession>A0A2N8HBA0</accession>
<keyword evidence="1" id="KW-0472">Membrane</keyword>
<keyword evidence="1" id="KW-0812">Transmembrane</keyword>
<protein>
    <submittedName>
        <fullName evidence="2">Uncharacterized protein</fullName>
    </submittedName>
</protein>
<reference evidence="2 3" key="1">
    <citation type="journal article" date="2017" name="BMC Genomics">
        <title>Genome sequencing of 39 Akkermansia muciniphila isolates reveals its population structure, genomic and functional diverisity, and global distribution in mammalian gut microbiotas.</title>
        <authorList>
            <person name="Guo X."/>
            <person name="Li S."/>
            <person name="Zhang J."/>
            <person name="Wu F."/>
            <person name="Li X."/>
            <person name="Wu D."/>
            <person name="Zhang M."/>
            <person name="Ou Z."/>
            <person name="Jie Z."/>
            <person name="Yan Q."/>
            <person name="Li P."/>
            <person name="Yi J."/>
            <person name="Peng Y."/>
        </authorList>
    </citation>
    <scope>NUCLEOTIDE SEQUENCE [LARGE SCALE GENOMIC DNA]</scope>
    <source>
        <strain evidence="2 3">GP24</strain>
    </source>
</reference>